<protein>
    <submittedName>
        <fullName evidence="7">9841_t:CDS:1</fullName>
    </submittedName>
</protein>
<dbReference type="Proteomes" id="UP000789759">
    <property type="component" value="Unassembled WGS sequence"/>
</dbReference>
<sequence length="287" mass="33470">MAYLLNGQRNTTGSDQYIQVKHNQMIHKDVIKRRPAHPSTSQMNRKIPLLKSRHRTIFPLIKTSFKSQNANNSSKSKFKYVSPHKYVRADIVTTKKQGSAQMKNKIDKYCEYYQKFGKPNGLELILETHMLNCVARICGLPETKKVAVCKDWLKDGSCKSSDKCHRQHILSPHVVPHCRHFQYGYCYNPECRYTHVHVKDDAPLCRAFVQDKYCERGLDCKNKHYWCRFNSERLDDDNSTTSTKNAEKRSRENDETTAERATKHRLNDKGEKVDEFAAGFDYIPFNN</sequence>
<evidence type="ECO:0000313" key="7">
    <source>
        <dbReference type="EMBL" id="CAG8768688.1"/>
    </source>
</evidence>
<dbReference type="Gene3D" id="4.10.1000.10">
    <property type="entry name" value="Zinc finger, CCCH-type"/>
    <property type="match status" value="1"/>
</dbReference>
<evidence type="ECO:0000256" key="1">
    <source>
        <dbReference type="ARBA" id="ARBA00022723"/>
    </source>
</evidence>
<dbReference type="GO" id="GO:0005634">
    <property type="term" value="C:nucleus"/>
    <property type="evidence" value="ECO:0007669"/>
    <property type="project" value="TreeGrafter"/>
</dbReference>
<dbReference type="InterPro" id="IPR000571">
    <property type="entry name" value="Znf_CCCH"/>
</dbReference>
<evidence type="ECO:0000313" key="8">
    <source>
        <dbReference type="Proteomes" id="UP000789759"/>
    </source>
</evidence>
<evidence type="ECO:0000256" key="2">
    <source>
        <dbReference type="ARBA" id="ARBA00022771"/>
    </source>
</evidence>
<dbReference type="AlphaFoldDB" id="A0A9N9NT27"/>
<feature type="region of interest" description="Disordered" evidence="5">
    <location>
        <begin position="235"/>
        <end position="270"/>
    </location>
</feature>
<feature type="zinc finger region" description="C3H1-type" evidence="4">
    <location>
        <begin position="172"/>
        <end position="198"/>
    </location>
</feature>
<feature type="zinc finger region" description="C3H1-type" evidence="4">
    <location>
        <begin position="143"/>
        <end position="171"/>
    </location>
</feature>
<dbReference type="OrthoDB" id="410307at2759"/>
<gene>
    <name evidence="7" type="ORF">CPELLU_LOCUS15732</name>
</gene>
<dbReference type="GO" id="GO:0008270">
    <property type="term" value="F:zinc ion binding"/>
    <property type="evidence" value="ECO:0007669"/>
    <property type="project" value="UniProtKB-KW"/>
</dbReference>
<comment type="caution">
    <text evidence="7">The sequence shown here is derived from an EMBL/GenBank/DDBJ whole genome shotgun (WGS) entry which is preliminary data.</text>
</comment>
<dbReference type="SMART" id="SM00356">
    <property type="entry name" value="ZnF_C3H1"/>
    <property type="match status" value="3"/>
</dbReference>
<proteinExistence type="predicted"/>
<evidence type="ECO:0000256" key="4">
    <source>
        <dbReference type="PROSITE-ProRule" id="PRU00723"/>
    </source>
</evidence>
<feature type="domain" description="C3H1-type" evidence="6">
    <location>
        <begin position="143"/>
        <end position="171"/>
    </location>
</feature>
<accession>A0A9N9NT27</accession>
<evidence type="ECO:0000256" key="3">
    <source>
        <dbReference type="ARBA" id="ARBA00022833"/>
    </source>
</evidence>
<keyword evidence="1 4" id="KW-0479">Metal-binding</keyword>
<name>A0A9N9NT27_9GLOM</name>
<dbReference type="SUPFAM" id="SSF90229">
    <property type="entry name" value="CCCH zinc finger"/>
    <property type="match status" value="1"/>
</dbReference>
<dbReference type="PANTHER" id="PTHR46156:SF1">
    <property type="entry name" value="ZINC FINGER CCCH DOMAIN-CONTAINING PROTEIN 3"/>
    <property type="match status" value="1"/>
</dbReference>
<evidence type="ECO:0000256" key="5">
    <source>
        <dbReference type="SAM" id="MobiDB-lite"/>
    </source>
</evidence>
<keyword evidence="3 4" id="KW-0862">Zinc</keyword>
<reference evidence="7" key="1">
    <citation type="submission" date="2021-06" db="EMBL/GenBank/DDBJ databases">
        <authorList>
            <person name="Kallberg Y."/>
            <person name="Tangrot J."/>
            <person name="Rosling A."/>
        </authorList>
    </citation>
    <scope>NUCLEOTIDE SEQUENCE</scope>
    <source>
        <strain evidence="7">FL966</strain>
    </source>
</reference>
<keyword evidence="8" id="KW-1185">Reference proteome</keyword>
<evidence type="ECO:0000259" key="6">
    <source>
        <dbReference type="PROSITE" id="PS50103"/>
    </source>
</evidence>
<feature type="zinc finger region" description="C3H1-type" evidence="4">
    <location>
        <begin position="199"/>
        <end position="227"/>
    </location>
</feature>
<keyword evidence="2 4" id="KW-0863">Zinc-finger</keyword>
<organism evidence="7 8">
    <name type="scientific">Cetraspora pellucida</name>
    <dbReference type="NCBI Taxonomy" id="1433469"/>
    <lineage>
        <taxon>Eukaryota</taxon>
        <taxon>Fungi</taxon>
        <taxon>Fungi incertae sedis</taxon>
        <taxon>Mucoromycota</taxon>
        <taxon>Glomeromycotina</taxon>
        <taxon>Glomeromycetes</taxon>
        <taxon>Diversisporales</taxon>
        <taxon>Gigasporaceae</taxon>
        <taxon>Cetraspora</taxon>
    </lineage>
</organism>
<feature type="domain" description="C3H1-type" evidence="6">
    <location>
        <begin position="199"/>
        <end position="227"/>
    </location>
</feature>
<dbReference type="PANTHER" id="PTHR46156">
    <property type="entry name" value="CCCH ZINGC FINGER"/>
    <property type="match status" value="1"/>
</dbReference>
<dbReference type="EMBL" id="CAJVQA010021406">
    <property type="protein sequence ID" value="CAG8768688.1"/>
    <property type="molecule type" value="Genomic_DNA"/>
</dbReference>
<feature type="compositionally biased region" description="Basic and acidic residues" evidence="5">
    <location>
        <begin position="245"/>
        <end position="270"/>
    </location>
</feature>
<feature type="domain" description="C3H1-type" evidence="6">
    <location>
        <begin position="172"/>
        <end position="198"/>
    </location>
</feature>
<dbReference type="PROSITE" id="PS50103">
    <property type="entry name" value="ZF_C3H1"/>
    <property type="match status" value="3"/>
</dbReference>
<dbReference type="InterPro" id="IPR036855">
    <property type="entry name" value="Znf_CCCH_sf"/>
</dbReference>